<feature type="domain" description="EamA" evidence="6">
    <location>
        <begin position="143"/>
        <end position="269"/>
    </location>
</feature>
<protein>
    <submittedName>
        <fullName evidence="7">S-adenosylmethionine uptake transporter</fullName>
    </submittedName>
</protein>
<feature type="transmembrane region" description="Helical" evidence="5">
    <location>
        <begin position="257"/>
        <end position="276"/>
    </location>
</feature>
<evidence type="ECO:0000256" key="2">
    <source>
        <dbReference type="ARBA" id="ARBA00022692"/>
    </source>
</evidence>
<feature type="transmembrane region" description="Helical" evidence="5">
    <location>
        <begin position="142"/>
        <end position="161"/>
    </location>
</feature>
<reference evidence="7 8" key="1">
    <citation type="submission" date="2019-02" db="EMBL/GenBank/DDBJ databases">
        <title>Genomic Encyclopedia of Type Strains, Phase IV (KMG-IV): sequencing the most valuable type-strain genomes for metagenomic binning, comparative biology and taxonomic classification.</title>
        <authorList>
            <person name="Goeker M."/>
        </authorList>
    </citation>
    <scope>NUCLEOTIDE SEQUENCE [LARGE SCALE GENOMIC DNA]</scope>
    <source>
        <strain evidence="7 8">DSM 21223</strain>
    </source>
</reference>
<feature type="transmembrane region" description="Helical" evidence="5">
    <location>
        <begin position="64"/>
        <end position="81"/>
    </location>
</feature>
<dbReference type="InterPro" id="IPR000620">
    <property type="entry name" value="EamA_dom"/>
</dbReference>
<dbReference type="PANTHER" id="PTHR22911:SF6">
    <property type="entry name" value="SOLUTE CARRIER FAMILY 35 MEMBER G1"/>
    <property type="match status" value="1"/>
</dbReference>
<dbReference type="RefSeq" id="WP_130459055.1">
    <property type="nucleotide sequence ID" value="NZ_SHKM01000001.1"/>
</dbReference>
<dbReference type="SUPFAM" id="SSF103481">
    <property type="entry name" value="Multidrug resistance efflux transporter EmrE"/>
    <property type="match status" value="2"/>
</dbReference>
<feature type="transmembrane region" description="Helical" evidence="5">
    <location>
        <begin position="198"/>
        <end position="218"/>
    </location>
</feature>
<feature type="transmembrane region" description="Helical" evidence="5">
    <location>
        <begin position="33"/>
        <end position="52"/>
    </location>
</feature>
<keyword evidence="4 5" id="KW-0472">Membrane</keyword>
<accession>A0ABY0IU65</accession>
<dbReference type="PANTHER" id="PTHR22911">
    <property type="entry name" value="ACYL-MALONYL CONDENSING ENZYME-RELATED"/>
    <property type="match status" value="1"/>
</dbReference>
<dbReference type="Proteomes" id="UP000292136">
    <property type="component" value="Unassembled WGS sequence"/>
</dbReference>
<evidence type="ECO:0000256" key="4">
    <source>
        <dbReference type="ARBA" id="ARBA00023136"/>
    </source>
</evidence>
<evidence type="ECO:0000313" key="7">
    <source>
        <dbReference type="EMBL" id="RZT90697.1"/>
    </source>
</evidence>
<feature type="transmembrane region" description="Helical" evidence="5">
    <location>
        <begin position="173"/>
        <end position="192"/>
    </location>
</feature>
<keyword evidence="2 5" id="KW-0812">Transmembrane</keyword>
<evidence type="ECO:0000256" key="3">
    <source>
        <dbReference type="ARBA" id="ARBA00022989"/>
    </source>
</evidence>
<name>A0ABY0IU65_9RHOO</name>
<organism evidence="7 8">
    <name type="scientific">Azospira oryzae</name>
    <dbReference type="NCBI Taxonomy" id="146939"/>
    <lineage>
        <taxon>Bacteria</taxon>
        <taxon>Pseudomonadati</taxon>
        <taxon>Pseudomonadota</taxon>
        <taxon>Betaproteobacteria</taxon>
        <taxon>Rhodocyclales</taxon>
        <taxon>Rhodocyclaceae</taxon>
        <taxon>Azospira</taxon>
    </lineage>
</organism>
<feature type="transmembrane region" description="Helical" evidence="5">
    <location>
        <begin position="87"/>
        <end position="108"/>
    </location>
</feature>
<comment type="caution">
    <text evidence="7">The sequence shown here is derived from an EMBL/GenBank/DDBJ whole genome shotgun (WGS) entry which is preliminary data.</text>
</comment>
<proteinExistence type="predicted"/>
<evidence type="ECO:0000313" key="8">
    <source>
        <dbReference type="Proteomes" id="UP000292136"/>
    </source>
</evidence>
<feature type="transmembrane region" description="Helical" evidence="5">
    <location>
        <begin position="230"/>
        <end position="251"/>
    </location>
</feature>
<keyword evidence="3 5" id="KW-1133">Transmembrane helix</keyword>
<sequence>MQSLWMVAAAFLFACMGVCVKLAAEAGYSPAEIVFYRNAIALALMSASMLWGRLDPRTPHWKFQIYRGVSGFISLMLYFYAIAWLPLATAVTLNYTSPLFLALFLAGLSGARLPASLVGALVAGFAGVVLLLQPTFHADQLAGGLMGLASGVLAGLAYYNVRELGQKGEPEWRTVFYFSLLSTLGAGLWMLFFRFHPLTLRGAGLLLGVGIFATLAQLAMTRAYSRGRTLVAASLAYTAVVFASLFGMLFWGEVLSLAAWLAIAIIVLSGMAATRFSRANPAEQD</sequence>
<dbReference type="InterPro" id="IPR037185">
    <property type="entry name" value="EmrE-like"/>
</dbReference>
<comment type="subcellular location">
    <subcellularLocation>
        <location evidence="1">Membrane</location>
        <topology evidence="1">Multi-pass membrane protein</topology>
    </subcellularLocation>
</comment>
<evidence type="ECO:0000256" key="1">
    <source>
        <dbReference type="ARBA" id="ARBA00004141"/>
    </source>
</evidence>
<evidence type="ECO:0000256" key="5">
    <source>
        <dbReference type="SAM" id="Phobius"/>
    </source>
</evidence>
<feature type="domain" description="EamA" evidence="6">
    <location>
        <begin position="4"/>
        <end position="132"/>
    </location>
</feature>
<gene>
    <name evidence="7" type="ORF">EV678_1517</name>
</gene>
<dbReference type="EMBL" id="SHKM01000001">
    <property type="protein sequence ID" value="RZT90697.1"/>
    <property type="molecule type" value="Genomic_DNA"/>
</dbReference>
<evidence type="ECO:0000259" key="6">
    <source>
        <dbReference type="Pfam" id="PF00892"/>
    </source>
</evidence>
<feature type="transmembrane region" description="Helical" evidence="5">
    <location>
        <begin position="115"/>
        <end position="136"/>
    </location>
</feature>
<keyword evidence="8" id="KW-1185">Reference proteome</keyword>
<dbReference type="Pfam" id="PF00892">
    <property type="entry name" value="EamA"/>
    <property type="match status" value="2"/>
</dbReference>